<reference evidence="1" key="2">
    <citation type="submission" date="2021-12" db="EMBL/GenBank/DDBJ databases">
        <title>Resequencing data analysis of finger millet.</title>
        <authorList>
            <person name="Hatakeyama M."/>
            <person name="Aluri S."/>
            <person name="Balachadran M.T."/>
            <person name="Sivarajan S.R."/>
            <person name="Poveda L."/>
            <person name="Shimizu-Inatsugi R."/>
            <person name="Schlapbach R."/>
            <person name="Sreeman S.M."/>
            <person name="Shimizu K.K."/>
        </authorList>
    </citation>
    <scope>NUCLEOTIDE SEQUENCE</scope>
</reference>
<gene>
    <name evidence="1" type="primary">ga30407</name>
    <name evidence="1" type="ORF">PR202_ga30407</name>
</gene>
<dbReference type="Proteomes" id="UP001054889">
    <property type="component" value="Unassembled WGS sequence"/>
</dbReference>
<keyword evidence="2" id="KW-1185">Reference proteome</keyword>
<proteinExistence type="predicted"/>
<comment type="caution">
    <text evidence="1">The sequence shown here is derived from an EMBL/GenBank/DDBJ whole genome shotgun (WGS) entry which is preliminary data.</text>
</comment>
<protein>
    <submittedName>
        <fullName evidence="1">Uncharacterized protein</fullName>
    </submittedName>
</protein>
<reference evidence="1" key="1">
    <citation type="journal article" date="2018" name="DNA Res.">
        <title>Multiple hybrid de novo genome assembly of finger millet, an orphan allotetraploid crop.</title>
        <authorList>
            <person name="Hatakeyama M."/>
            <person name="Aluri S."/>
            <person name="Balachadran M.T."/>
            <person name="Sivarajan S.R."/>
            <person name="Patrignani A."/>
            <person name="Gruter S."/>
            <person name="Poveda L."/>
            <person name="Shimizu-Inatsugi R."/>
            <person name="Baeten J."/>
            <person name="Francoijs K.J."/>
            <person name="Nataraja K.N."/>
            <person name="Reddy Y.A.N."/>
            <person name="Phadnis S."/>
            <person name="Ravikumar R.L."/>
            <person name="Schlapbach R."/>
            <person name="Sreeman S.M."/>
            <person name="Shimizu K.K."/>
        </authorList>
    </citation>
    <scope>NUCLEOTIDE SEQUENCE</scope>
</reference>
<organism evidence="1 2">
    <name type="scientific">Eleusine coracana subsp. coracana</name>
    <dbReference type="NCBI Taxonomy" id="191504"/>
    <lineage>
        <taxon>Eukaryota</taxon>
        <taxon>Viridiplantae</taxon>
        <taxon>Streptophyta</taxon>
        <taxon>Embryophyta</taxon>
        <taxon>Tracheophyta</taxon>
        <taxon>Spermatophyta</taxon>
        <taxon>Magnoliopsida</taxon>
        <taxon>Liliopsida</taxon>
        <taxon>Poales</taxon>
        <taxon>Poaceae</taxon>
        <taxon>PACMAD clade</taxon>
        <taxon>Chloridoideae</taxon>
        <taxon>Cynodonteae</taxon>
        <taxon>Eleusininae</taxon>
        <taxon>Eleusine</taxon>
    </lineage>
</organism>
<dbReference type="EMBL" id="BQKI01000021">
    <property type="protein sequence ID" value="GJN12152.1"/>
    <property type="molecule type" value="Genomic_DNA"/>
</dbReference>
<evidence type="ECO:0000313" key="1">
    <source>
        <dbReference type="EMBL" id="GJN12152.1"/>
    </source>
</evidence>
<accession>A0AAV5DNP9</accession>
<sequence>MKKVPKQQKKGANSLIILGAWSIWKHRNACVFHGASPSVNRILSELKDEHSLVYGGCKKLRDIDLVLVRVVALCCLSWF</sequence>
<dbReference type="AlphaFoldDB" id="A0AAV5DNP9"/>
<name>A0AAV5DNP9_ELECO</name>
<evidence type="ECO:0000313" key="2">
    <source>
        <dbReference type="Proteomes" id="UP001054889"/>
    </source>
</evidence>